<dbReference type="AlphaFoldDB" id="A0A1B8Q0M2"/>
<name>A0A1B8Q0M2_FAUOS</name>
<dbReference type="Pfam" id="PF20935">
    <property type="entry name" value="DUF6847"/>
    <property type="match status" value="1"/>
</dbReference>
<dbReference type="NCBIfam" id="NF038048">
    <property type="entry name" value="DIP1984_fam"/>
    <property type="match status" value="1"/>
</dbReference>
<sequence>MKLAEALLRRADMQKKLASLKSRIAENVKVQDGDTPSENPNELLLQANQVMSELYALIDHIHRTNAIAVMPDGSTMLSTLVKRDELAERHRLLQTAIDNAKTEGDRYSYREIKWQKVIEPVKLQKQADDIAVKLRNLNIQLQAANWQIDLV</sequence>
<evidence type="ECO:0000313" key="2">
    <source>
        <dbReference type="EMBL" id="MDI4508826.1"/>
    </source>
</evidence>
<evidence type="ECO:0000313" key="3">
    <source>
        <dbReference type="EMBL" id="OBX62298.1"/>
    </source>
</evidence>
<protein>
    <submittedName>
        <fullName evidence="3">Septicolysin</fullName>
    </submittedName>
</protein>
<gene>
    <name evidence="3" type="ORF">A9299_03600</name>
    <name evidence="2" type="ORF">E6P75_01210</name>
    <name evidence="1" type="ORF">YHS_05145</name>
</gene>
<dbReference type="InterPro" id="IPR047741">
    <property type="entry name" value="DIP1984-like"/>
</dbReference>
<dbReference type="EMBL" id="CP024176">
    <property type="protein sequence ID" value="ATQ83258.1"/>
    <property type="molecule type" value="Genomic_DNA"/>
</dbReference>
<organism evidence="3">
    <name type="scientific">Faucicola osloensis</name>
    <name type="common">Moraxella osloensis</name>
    <dbReference type="NCBI Taxonomy" id="34062"/>
    <lineage>
        <taxon>Bacteria</taxon>
        <taxon>Pseudomonadati</taxon>
        <taxon>Pseudomonadota</taxon>
        <taxon>Gammaproteobacteria</taxon>
        <taxon>Moraxellales</taxon>
        <taxon>Moraxellaceae</taxon>
        <taxon>Faucicola</taxon>
    </lineage>
</organism>
<dbReference type="Gene3D" id="6.10.320.10">
    <property type="match status" value="1"/>
</dbReference>
<evidence type="ECO:0000313" key="1">
    <source>
        <dbReference type="EMBL" id="ATQ83258.1"/>
    </source>
</evidence>
<reference evidence="3" key="1">
    <citation type="submission" date="2016-06" db="EMBL/GenBank/DDBJ databases">
        <title>Draft genome of Moraxella osloensis CCUG 67237.</title>
        <authorList>
            <person name="Salva-Serra F."/>
            <person name="Engstrom-Jakobsson H."/>
            <person name="Thorell K."/>
            <person name="Gonzales-Siles L."/>
            <person name="Karlsson R."/>
            <person name="Boulund F."/>
            <person name="Engstrand L."/>
            <person name="Kristiansson E."/>
            <person name="Moore E."/>
        </authorList>
    </citation>
    <scope>NUCLEOTIDE SEQUENCE [LARGE SCALE GENOMIC DNA]</scope>
    <source>
        <strain evidence="3">CCUG 67237</strain>
    </source>
</reference>
<dbReference type="EMBL" id="LZMT01000034">
    <property type="protein sequence ID" value="OBX62298.1"/>
    <property type="molecule type" value="Genomic_DNA"/>
</dbReference>
<dbReference type="CDD" id="cd12208">
    <property type="entry name" value="DIP1984-like"/>
    <property type="match status" value="1"/>
</dbReference>
<reference evidence="1" key="2">
    <citation type="submission" date="2017-11" db="EMBL/GenBank/DDBJ databases">
        <title>Complete Genome Sequence from Moraxella oslensis YHS isolated from human skin.</title>
        <authorList>
            <person name="Lee K."/>
            <person name="Lim J.Y."/>
            <person name="Hwang I."/>
        </authorList>
    </citation>
    <scope>NUCLEOTIDE SEQUENCE</scope>
    <source>
        <strain evidence="1">YHS</strain>
    </source>
</reference>
<proteinExistence type="predicted"/>
<dbReference type="RefSeq" id="WP_007116746.1">
    <property type="nucleotide sequence ID" value="NZ_JAHXPO010000001.1"/>
</dbReference>
<accession>A0A1B8Q0M2</accession>
<dbReference type="EMBL" id="SSCJ01000001">
    <property type="protein sequence ID" value="MDI4508826.1"/>
    <property type="molecule type" value="Genomic_DNA"/>
</dbReference>
<reference evidence="2" key="3">
    <citation type="submission" date="2019-04" db="EMBL/GenBank/DDBJ databases">
        <title>Moraxella osloensis CCUG 73412, isolated from corneal scrapings as causative agent of keratitis.</title>
        <authorList>
            <person name="Connolly G."/>
            <person name="Jaen-Luchoro D."/>
            <person name="Pinyeiro-Iglesias B."/>
            <person name="Curry A."/>
            <person name="Knowles S."/>
            <person name="Moore E.R.B."/>
        </authorList>
    </citation>
    <scope>NUCLEOTIDE SEQUENCE</scope>
    <source>
        <strain evidence="2">CCUG 73412</strain>
    </source>
</reference>